<dbReference type="InterPro" id="IPR023296">
    <property type="entry name" value="Glyco_hydro_beta-prop_sf"/>
</dbReference>
<dbReference type="Proteomes" id="UP000680038">
    <property type="component" value="Unassembled WGS sequence"/>
</dbReference>
<evidence type="ECO:0000256" key="3">
    <source>
        <dbReference type="ARBA" id="ARBA00022729"/>
    </source>
</evidence>
<dbReference type="GO" id="GO:0016139">
    <property type="term" value="P:glycoside catabolic process"/>
    <property type="evidence" value="ECO:0007669"/>
    <property type="project" value="TreeGrafter"/>
</dbReference>
<dbReference type="InterPro" id="IPR017853">
    <property type="entry name" value="GH"/>
</dbReference>
<evidence type="ECO:0000259" key="7">
    <source>
        <dbReference type="Pfam" id="PF01120"/>
    </source>
</evidence>
<dbReference type="RefSeq" id="WP_215241115.1">
    <property type="nucleotide sequence ID" value="NZ_CAJRAF010000002.1"/>
</dbReference>
<gene>
    <name evidence="8" type="ORF">DYBT9275_04794</name>
</gene>
<dbReference type="InterPro" id="IPR000933">
    <property type="entry name" value="Glyco_hydro_29"/>
</dbReference>
<dbReference type="SMART" id="SM00812">
    <property type="entry name" value="Alpha_L_fucos"/>
    <property type="match status" value="1"/>
</dbReference>
<dbReference type="PANTHER" id="PTHR10030:SF37">
    <property type="entry name" value="ALPHA-L-FUCOSIDASE-RELATED"/>
    <property type="match status" value="1"/>
</dbReference>
<dbReference type="GO" id="GO:0004560">
    <property type="term" value="F:alpha-L-fucosidase activity"/>
    <property type="evidence" value="ECO:0007669"/>
    <property type="project" value="InterPro"/>
</dbReference>
<dbReference type="EMBL" id="CAJRAF010000002">
    <property type="protein sequence ID" value="CAG5010692.1"/>
    <property type="molecule type" value="Genomic_DNA"/>
</dbReference>
<dbReference type="GO" id="GO:0005764">
    <property type="term" value="C:lysosome"/>
    <property type="evidence" value="ECO:0007669"/>
    <property type="project" value="TreeGrafter"/>
</dbReference>
<dbReference type="InterPro" id="IPR057739">
    <property type="entry name" value="Glyco_hydro_29_N"/>
</dbReference>
<reference evidence="8" key="1">
    <citation type="submission" date="2021-04" db="EMBL/GenBank/DDBJ databases">
        <authorList>
            <person name="Rodrigo-Torres L."/>
            <person name="Arahal R. D."/>
            <person name="Lucena T."/>
        </authorList>
    </citation>
    <scope>NUCLEOTIDE SEQUENCE</scope>
    <source>
        <strain evidence="8">CECT 9275</strain>
    </source>
</reference>
<evidence type="ECO:0000313" key="9">
    <source>
        <dbReference type="Proteomes" id="UP000680038"/>
    </source>
</evidence>
<dbReference type="PANTHER" id="PTHR10030">
    <property type="entry name" value="ALPHA-L-FUCOSIDASE"/>
    <property type="match status" value="1"/>
</dbReference>
<dbReference type="SUPFAM" id="SSF51445">
    <property type="entry name" value="(Trans)glycosidases"/>
    <property type="match status" value="1"/>
</dbReference>
<dbReference type="EC" id="3.2.1.51" evidence="2"/>
<evidence type="ECO:0000256" key="4">
    <source>
        <dbReference type="ARBA" id="ARBA00022801"/>
    </source>
</evidence>
<dbReference type="GO" id="GO:0006004">
    <property type="term" value="P:fucose metabolic process"/>
    <property type="evidence" value="ECO:0007669"/>
    <property type="project" value="TreeGrafter"/>
</dbReference>
<evidence type="ECO:0000256" key="6">
    <source>
        <dbReference type="SAM" id="SignalP"/>
    </source>
</evidence>
<proteinExistence type="inferred from homology"/>
<dbReference type="Gene3D" id="3.20.20.80">
    <property type="entry name" value="Glycosidases"/>
    <property type="match status" value="1"/>
</dbReference>
<sequence length="774" mass="87213">MKYRLLFLLMLPMLAQAQTTWKNPIVKQGRLGSPLVETSPFVFRNKLYLLENNQRFWDVKGAKPGDYFHDDEVRVKDVNTGKIVTVALKNHGFGTVLVWKDRVYVFAGNYGTGKPWRKMTEITMTSSADLKTWTKPVTVLKASPNEFFYNTAVTRAKDKFILLYETDDRRWKPFTFRYQESNDLINWKEIPDAIYGKDKYVGGPALYYEGGWYYTLYLEALKGAYETRITRSKDLISWEDAPEGRPFVTFDPSHKNIPLIRPDIAESNASDVELCYYKGKTILYFTGSDQTTAGDLQWATFDGTPAQLFAAFFSKPETGAAPKHDADWIPVLTAPTGNVQYNNLRENDKGTKPSLQQLAFQERQLGAFVHFGPATYLKSDMLSVPAADLFNPSKLDARQWVKTAKSFGAKHVVLTAKHHNGYCLWPTKTTDYSVVKSPWKQGKGDVVAEFVAACRENDMQIGLYVSGGDKHFPCSSTPDPQGQRKLVGDIHKYFPVFMEQLRELLTNYGEISYLWFDGAYDPFGWDVTNPKTKRALGTAYGDAIAALVQDLQPKAVIMGGTQPDVRWSGSEQGWSAYPLWNVLEKGEGLAHWVGPQNSGWIPAEANIYTRNTWFWTPDSDKTLRTTDFLKKTYFRSVGQGANLLINMTPDTSGLIPAAEVERLGEFGKSIQSALSAPLATGEGQTEISLGRKQPVSLFEIEEDISAGQHVKKYEIQAFTDNTWKTVAEGESIGRRRLQGITPVETGKVRLLVKEGNQKAVIRKFAVYHPTDTNQ</sequence>
<dbReference type="Gene3D" id="2.115.10.20">
    <property type="entry name" value="Glycosyl hydrolase domain, family 43"/>
    <property type="match status" value="2"/>
</dbReference>
<feature type="signal peptide" evidence="6">
    <location>
        <begin position="1"/>
        <end position="17"/>
    </location>
</feature>
<protein>
    <recommendedName>
        <fullName evidence="2">alpha-L-fucosidase</fullName>
        <ecNumber evidence="2">3.2.1.51</ecNumber>
    </recommendedName>
</protein>
<evidence type="ECO:0000256" key="2">
    <source>
        <dbReference type="ARBA" id="ARBA00012662"/>
    </source>
</evidence>
<evidence type="ECO:0000256" key="1">
    <source>
        <dbReference type="ARBA" id="ARBA00007951"/>
    </source>
</evidence>
<dbReference type="AlphaFoldDB" id="A0A916JH75"/>
<dbReference type="Gene3D" id="2.60.120.260">
    <property type="entry name" value="Galactose-binding domain-like"/>
    <property type="match status" value="1"/>
</dbReference>
<keyword evidence="9" id="KW-1185">Reference proteome</keyword>
<feature type="domain" description="Glycoside hydrolase family 29 N-terminal" evidence="7">
    <location>
        <begin position="387"/>
        <end position="668"/>
    </location>
</feature>
<evidence type="ECO:0000256" key="5">
    <source>
        <dbReference type="ARBA" id="ARBA00023295"/>
    </source>
</evidence>
<feature type="chain" id="PRO_5037816653" description="alpha-L-fucosidase" evidence="6">
    <location>
        <begin position="18"/>
        <end position="774"/>
    </location>
</feature>
<organism evidence="8 9">
    <name type="scientific">Dyadobacter helix</name>
    <dbReference type="NCBI Taxonomy" id="2822344"/>
    <lineage>
        <taxon>Bacteria</taxon>
        <taxon>Pseudomonadati</taxon>
        <taxon>Bacteroidota</taxon>
        <taxon>Cytophagia</taxon>
        <taxon>Cytophagales</taxon>
        <taxon>Spirosomataceae</taxon>
        <taxon>Dyadobacter</taxon>
    </lineage>
</organism>
<dbReference type="SUPFAM" id="SSF75005">
    <property type="entry name" value="Arabinanase/levansucrase/invertase"/>
    <property type="match status" value="1"/>
</dbReference>
<comment type="similarity">
    <text evidence="1">Belongs to the glycosyl hydrolase 29 family.</text>
</comment>
<accession>A0A916JH75</accession>
<name>A0A916JH75_9BACT</name>
<evidence type="ECO:0000313" key="8">
    <source>
        <dbReference type="EMBL" id="CAG5010692.1"/>
    </source>
</evidence>
<comment type="caution">
    <text evidence="8">The sequence shown here is derived from an EMBL/GenBank/DDBJ whole genome shotgun (WGS) entry which is preliminary data.</text>
</comment>
<keyword evidence="4" id="KW-0378">Hydrolase</keyword>
<keyword evidence="3 6" id="KW-0732">Signal</keyword>
<dbReference type="Pfam" id="PF01120">
    <property type="entry name" value="Alpha_L_fucos"/>
    <property type="match status" value="1"/>
</dbReference>
<keyword evidence="5" id="KW-0326">Glycosidase</keyword>